<dbReference type="EMBL" id="SEWW01000005">
    <property type="protein sequence ID" value="NGZ44661.1"/>
    <property type="molecule type" value="Genomic_DNA"/>
</dbReference>
<evidence type="ECO:0000313" key="1">
    <source>
        <dbReference type="EMBL" id="NGZ44661.1"/>
    </source>
</evidence>
<dbReference type="RefSeq" id="WP_166231355.1">
    <property type="nucleotide sequence ID" value="NZ_CBCSIJ010000007.1"/>
</dbReference>
<evidence type="ECO:0000313" key="2">
    <source>
        <dbReference type="Proteomes" id="UP001318301"/>
    </source>
</evidence>
<sequence length="88" mass="9877">MKNSKVFRKDVGQTNLLIKVGKISGRNAVRRSKAMDLVVTYIEKGIVYEEKPDGSKTQIDIVDSKPTEITLKKGMILHGKQKESKDIC</sequence>
<name>A0ABX0EZF9_9BACT</name>
<proteinExistence type="predicted"/>
<keyword evidence="2" id="KW-1185">Reference proteome</keyword>
<dbReference type="Proteomes" id="UP001318301">
    <property type="component" value="Unassembled WGS sequence"/>
</dbReference>
<gene>
    <name evidence="1" type="ORF">EWU23_09240</name>
</gene>
<comment type="caution">
    <text evidence="1">The sequence shown here is derived from an EMBL/GenBank/DDBJ whole genome shotgun (WGS) entry which is preliminary data.</text>
</comment>
<organism evidence="1 2">
    <name type="scientific">Aquirufa beregesia</name>
    <dbReference type="NCBI Taxonomy" id="2516556"/>
    <lineage>
        <taxon>Bacteria</taxon>
        <taxon>Pseudomonadati</taxon>
        <taxon>Bacteroidota</taxon>
        <taxon>Cytophagia</taxon>
        <taxon>Cytophagales</taxon>
        <taxon>Flectobacillaceae</taxon>
        <taxon>Aquirufa</taxon>
    </lineage>
</organism>
<accession>A0ABX0EZF9</accession>
<reference evidence="1 2" key="1">
    <citation type="submission" date="2019-02" db="EMBL/GenBank/DDBJ databases">
        <title>Genome of a new Bacteroidetes strain.</title>
        <authorList>
            <person name="Pitt A."/>
        </authorList>
    </citation>
    <scope>NUCLEOTIDE SEQUENCE [LARGE SCALE GENOMIC DNA]</scope>
    <source>
        <strain evidence="1 2">50C-KIRBA</strain>
    </source>
</reference>
<protein>
    <submittedName>
        <fullName evidence="1">Uncharacterized protein</fullName>
    </submittedName>
</protein>